<evidence type="ECO:0000256" key="1">
    <source>
        <dbReference type="SAM" id="MobiDB-lite"/>
    </source>
</evidence>
<evidence type="ECO:0000313" key="5">
    <source>
        <dbReference type="Proteomes" id="UP000236333"/>
    </source>
</evidence>
<comment type="caution">
    <text evidence="4">The sequence shown here is derived from an EMBL/GenBank/DDBJ whole genome shotgun (WGS) entry which is preliminary data.</text>
</comment>
<feature type="region of interest" description="Disordered" evidence="1">
    <location>
        <begin position="374"/>
        <end position="427"/>
    </location>
</feature>
<evidence type="ECO:0000259" key="3">
    <source>
        <dbReference type="PROSITE" id="PS50839"/>
    </source>
</evidence>
<protein>
    <recommendedName>
        <fullName evidence="3">CHASE domain-containing protein</fullName>
    </recommendedName>
</protein>
<feature type="region of interest" description="Disordered" evidence="1">
    <location>
        <begin position="582"/>
        <end position="628"/>
    </location>
</feature>
<evidence type="ECO:0000256" key="2">
    <source>
        <dbReference type="SAM" id="Phobius"/>
    </source>
</evidence>
<dbReference type="InterPro" id="IPR006189">
    <property type="entry name" value="CHASE_dom"/>
</dbReference>
<dbReference type="SMART" id="SM01079">
    <property type="entry name" value="CHASE"/>
    <property type="match status" value="1"/>
</dbReference>
<keyword evidence="2" id="KW-1133">Transmembrane helix</keyword>
<gene>
    <name evidence="4" type="ORF">TSOC_014376</name>
</gene>
<proteinExistence type="predicted"/>
<accession>A0A2J7ZHT2</accession>
<sequence>VRAGALASEAASSFRTQLAVALAPVVLLSSIVGKDPDYAAVKRVFELVAPPTLVKLGSTLTIDYLRLAPAGVIRLVAPPMPSALGSDLLASSADYTDAVRAVSLRDITLAGPSIFAGGGGGFGLTVRNPVFVSGVDEDETFGGPDPLNPACGPPCAYNATTRTKFWGFVSALIRLESLLGGQGSPLLPLEGAGYRYLLRAVREDGTRVPLAQSAETPRRPIVVSFFLYGSEGQWELLLAPKAGTWTPGWYGGLLAAVVLASLAISGLLFLMLLARHRHMELLDALLPPSVVRDLQKSTTYGPRRVISADTPADLLLALTAQLLGGATPDLRDVLFIRTTVLRNMDIYAPLNLRSHIKSANLDADVVQSLMQQLGGSVTDASGSRDSLDGERGGGEGPTQRGRASVDPGGGSGWSAGVSRTNSVQQRRQLEEQQYGTLAGALSLILTPQPAIWLEPLTAPGGARRSVELPRPLAGLHGTLGAAAEAVPAGGGSAVPPTPRMVEKAASMLVPRAYTGRRSMSAESQPRLAPSALLSWMGTNRGGGGGGDDRSHTPLRRPLEAAPISAAAAAAAFVDAAPVLSGRATSSSSRLRLDPGQRPPGELRSQAARPHSCAMDPWPVSTDTAEGPAPELAVPSFSVPRLGSTAGTEVEGGHDADELAASASDAWDPAEAVPRKRSSVFALLMRRGSTPEKPPGVEGVASSGSSLTGGGRALRLALSRVASSRYAAAPPAELASPLQQDTTAAASAAAAAAARASMPPPRAIIEEVWRG</sequence>
<dbReference type="GO" id="GO:0003824">
    <property type="term" value="F:catalytic activity"/>
    <property type="evidence" value="ECO:0007669"/>
    <property type="project" value="UniProtKB-ARBA"/>
</dbReference>
<feature type="compositionally biased region" description="Polar residues" evidence="1">
    <location>
        <begin position="374"/>
        <end position="384"/>
    </location>
</feature>
<keyword evidence="2" id="KW-0812">Transmembrane</keyword>
<feature type="region of interest" description="Disordered" evidence="1">
    <location>
        <begin position="687"/>
        <end position="707"/>
    </location>
</feature>
<keyword evidence="2" id="KW-0472">Membrane</keyword>
<dbReference type="PROSITE" id="PS50839">
    <property type="entry name" value="CHASE"/>
    <property type="match status" value="1"/>
</dbReference>
<dbReference type="AlphaFoldDB" id="A0A2J7ZHT2"/>
<feature type="transmembrane region" description="Helical" evidence="2">
    <location>
        <begin position="249"/>
        <end position="273"/>
    </location>
</feature>
<evidence type="ECO:0000313" key="4">
    <source>
        <dbReference type="EMBL" id="PNG99831.1"/>
    </source>
</evidence>
<reference evidence="4 5" key="1">
    <citation type="journal article" date="2017" name="Mol. Biol. Evol.">
        <title>The 4-celled Tetrabaena socialis nuclear genome reveals the essential components for genetic control of cell number at the origin of multicellularity in the volvocine lineage.</title>
        <authorList>
            <person name="Featherston J."/>
            <person name="Arakaki Y."/>
            <person name="Hanschen E.R."/>
            <person name="Ferris P.J."/>
            <person name="Michod R.E."/>
            <person name="Olson B.J.S.C."/>
            <person name="Nozaki H."/>
            <person name="Durand P.M."/>
        </authorList>
    </citation>
    <scope>NUCLEOTIDE SEQUENCE [LARGE SCALE GENOMIC DNA]</scope>
    <source>
        <strain evidence="4 5">NIES-571</strain>
    </source>
</reference>
<feature type="non-terminal residue" evidence="4">
    <location>
        <position position="1"/>
    </location>
</feature>
<dbReference type="Proteomes" id="UP000236333">
    <property type="component" value="Unassembled WGS sequence"/>
</dbReference>
<dbReference type="EMBL" id="PGGS01002073">
    <property type="protein sequence ID" value="PNG99831.1"/>
    <property type="molecule type" value="Genomic_DNA"/>
</dbReference>
<keyword evidence="5" id="KW-1185">Reference proteome</keyword>
<feature type="domain" description="CHASE" evidence="3">
    <location>
        <begin position="72"/>
        <end position="179"/>
    </location>
</feature>
<name>A0A2J7ZHT2_9CHLO</name>
<organism evidence="4 5">
    <name type="scientific">Tetrabaena socialis</name>
    <dbReference type="NCBI Taxonomy" id="47790"/>
    <lineage>
        <taxon>Eukaryota</taxon>
        <taxon>Viridiplantae</taxon>
        <taxon>Chlorophyta</taxon>
        <taxon>core chlorophytes</taxon>
        <taxon>Chlorophyceae</taxon>
        <taxon>CS clade</taxon>
        <taxon>Chlamydomonadales</taxon>
        <taxon>Tetrabaenaceae</taxon>
        <taxon>Tetrabaena</taxon>
    </lineage>
</organism>
<feature type="compositionally biased region" description="Polar residues" evidence="1">
    <location>
        <begin position="417"/>
        <end position="427"/>
    </location>
</feature>
<feature type="non-terminal residue" evidence="4">
    <location>
        <position position="770"/>
    </location>
</feature>